<feature type="compositionally biased region" description="Basic residues" evidence="1">
    <location>
        <begin position="287"/>
        <end position="303"/>
    </location>
</feature>
<feature type="compositionally biased region" description="Basic residues" evidence="1">
    <location>
        <begin position="315"/>
        <end position="324"/>
    </location>
</feature>
<evidence type="ECO:0000313" key="3">
    <source>
        <dbReference type="Proteomes" id="UP000036947"/>
    </source>
</evidence>
<feature type="compositionally biased region" description="Basic and acidic residues" evidence="1">
    <location>
        <begin position="515"/>
        <end position="540"/>
    </location>
</feature>
<proteinExistence type="predicted"/>
<evidence type="ECO:0000256" key="1">
    <source>
        <dbReference type="SAM" id="MobiDB-lite"/>
    </source>
</evidence>
<feature type="compositionally biased region" description="Basic and acidic residues" evidence="1">
    <location>
        <begin position="325"/>
        <end position="342"/>
    </location>
</feature>
<feature type="compositionally biased region" description="Polar residues" evidence="1">
    <location>
        <begin position="213"/>
        <end position="227"/>
    </location>
</feature>
<name>A0A0L0NDM8_TOLOC</name>
<dbReference type="AlphaFoldDB" id="A0A0L0NDM8"/>
<comment type="caution">
    <text evidence="2">The sequence shown here is derived from an EMBL/GenBank/DDBJ whole genome shotgun (WGS) entry which is preliminary data.</text>
</comment>
<feature type="compositionally biased region" description="Basic and acidic residues" evidence="1">
    <location>
        <begin position="391"/>
        <end position="420"/>
    </location>
</feature>
<feature type="compositionally biased region" description="Polar residues" evidence="1">
    <location>
        <begin position="72"/>
        <end position="86"/>
    </location>
</feature>
<sequence length="540" mass="60565">MGTGDFGNFNTGFQTGYNQGNYGQYNDYRRNNFGRGRGRGRGFHGQYSRGGYQHQHGGMANNQDQGYHHQHGSGNYAQGQINSNAGGDSGDGKQVDEYGRSIPGESRDGEGQGQGRESEEGDSADAAHKDSSELASRETLGNEAAGDVSRVGDTCHEPGVIRSVLSSTPDVPINAPTGPKAMRQGLPNTSLHHLRARGYQVDGAAVPMASPLGAQQQASADESSRPGSRSLDRENDKAAGSVCDHSRERTADYDGRDASNPDAQDQNGDHSRPGSRKGDGSQTQSRSRSRDHRGSHRHRRHRSQSVSDDDYDDRHRRKKHRSSRKQHDEKEEHHRSKEDKHAGKSRSISPEGSRNSDHRSHRDRDKDYESRRDRDKHRDDDRHKSGHRSRRDRDYEHSRRRDKERKERHRDKDRERDHRHGGSSRRHSVDGRSTPADKGFDPPSGPRASRDRDGSYGSNSKGSTPKDPHTLEREARNRERLLKEAQRMALANMAGSKRGRDDGDDGGHKGRRTSRRSDARDGDEERMRRLEAEREAGRWG</sequence>
<dbReference type="OrthoDB" id="106784at2759"/>
<feature type="compositionally biased region" description="Basic and acidic residues" evidence="1">
    <location>
        <begin position="125"/>
        <end position="136"/>
    </location>
</feature>
<accession>A0A0L0NDM8</accession>
<gene>
    <name evidence="2" type="ORF">TOPH_03195</name>
</gene>
<feature type="compositionally biased region" description="Basic and acidic residues" evidence="1">
    <location>
        <begin position="464"/>
        <end position="486"/>
    </location>
</feature>
<reference evidence="2 3" key="1">
    <citation type="journal article" date="2015" name="BMC Genomics">
        <title>The genome of the truffle-parasite Tolypocladium ophioglossoides and the evolution of antifungal peptaibiotics.</title>
        <authorList>
            <person name="Quandt C.A."/>
            <person name="Bushley K.E."/>
            <person name="Spatafora J.W."/>
        </authorList>
    </citation>
    <scope>NUCLEOTIDE SEQUENCE [LARGE SCALE GENOMIC DNA]</scope>
    <source>
        <strain evidence="2 3">CBS 100239</strain>
    </source>
</reference>
<dbReference type="STRING" id="1163406.A0A0L0NDM8"/>
<feature type="compositionally biased region" description="Basic and acidic residues" evidence="1">
    <location>
        <begin position="244"/>
        <end position="259"/>
    </location>
</feature>
<evidence type="ECO:0008006" key="4">
    <source>
        <dbReference type="Google" id="ProtNLM"/>
    </source>
</evidence>
<feature type="compositionally biased region" description="Basic and acidic residues" evidence="1">
    <location>
        <begin position="267"/>
        <end position="279"/>
    </location>
</feature>
<feature type="region of interest" description="Disordered" evidence="1">
    <location>
        <begin position="28"/>
        <end position="540"/>
    </location>
</feature>
<dbReference type="EMBL" id="LFRF01000006">
    <property type="protein sequence ID" value="KND92109.1"/>
    <property type="molecule type" value="Genomic_DNA"/>
</dbReference>
<evidence type="ECO:0000313" key="2">
    <source>
        <dbReference type="EMBL" id="KND92109.1"/>
    </source>
</evidence>
<dbReference type="Proteomes" id="UP000036947">
    <property type="component" value="Unassembled WGS sequence"/>
</dbReference>
<keyword evidence="3" id="KW-1185">Reference proteome</keyword>
<feature type="compositionally biased region" description="Basic and acidic residues" evidence="1">
    <location>
        <begin position="90"/>
        <end position="110"/>
    </location>
</feature>
<organism evidence="2 3">
    <name type="scientific">Tolypocladium ophioglossoides (strain CBS 100239)</name>
    <name type="common">Snaketongue truffleclub</name>
    <name type="synonym">Elaphocordyceps ophioglossoides</name>
    <dbReference type="NCBI Taxonomy" id="1163406"/>
    <lineage>
        <taxon>Eukaryota</taxon>
        <taxon>Fungi</taxon>
        <taxon>Dikarya</taxon>
        <taxon>Ascomycota</taxon>
        <taxon>Pezizomycotina</taxon>
        <taxon>Sordariomycetes</taxon>
        <taxon>Hypocreomycetidae</taxon>
        <taxon>Hypocreales</taxon>
        <taxon>Ophiocordycipitaceae</taxon>
        <taxon>Tolypocladium</taxon>
    </lineage>
</organism>
<protein>
    <recommendedName>
        <fullName evidence="4">Nipped-B-like protein B</fullName>
    </recommendedName>
</protein>
<feature type="compositionally biased region" description="Basic and acidic residues" evidence="1">
    <location>
        <begin position="354"/>
        <end position="383"/>
    </location>
</feature>
<feature type="compositionally biased region" description="Basic and acidic residues" evidence="1">
    <location>
        <begin position="498"/>
        <end position="508"/>
    </location>
</feature>